<feature type="region of interest" description="Disordered" evidence="1">
    <location>
        <begin position="312"/>
        <end position="332"/>
    </location>
</feature>
<comment type="caution">
    <text evidence="2">The sequence shown here is derived from an EMBL/GenBank/DDBJ whole genome shotgun (WGS) entry which is preliminary data.</text>
</comment>
<sequence length="332" mass="34969">MTTTPPSPPAVGSPALDSLEGLALGDAFGERWFPRFHGGRHMAEAALRERRTPDGPVPWRWTDDTALALALFGVVRSTGAVHQDLLAEAFGVIYLDDPYRGYGYGMHQLLPRLAERPARWRAEARAMFDGRGSLGNGAAMRVAPLGAWFHEDVEEAAEQAVLSAEVTHTHPEAVAGAVAVAVAAALFAASRGEAAPEPFRLLAEVVERTPDGAVRDGLLRAAQLPAGTAPADAAKVLGSGERISAADTVPFAVWSAARHADDLTEALWRTAEGFGDVDTTCAVVGGIVAARTGVDDAPADWRGRREPLPAWVYEGEGGQADQAGRNSKGPTS</sequence>
<dbReference type="InterPro" id="IPR036705">
    <property type="entry name" value="Ribosyl_crysJ1_sf"/>
</dbReference>
<keyword evidence="3" id="KW-1185">Reference proteome</keyword>
<dbReference type="PANTHER" id="PTHR16222">
    <property type="entry name" value="ADP-RIBOSYLGLYCOHYDROLASE"/>
    <property type="match status" value="1"/>
</dbReference>
<dbReference type="PANTHER" id="PTHR16222:SF12">
    <property type="entry name" value="ADP-RIBOSYLGLYCOHYDROLASE-RELATED"/>
    <property type="match status" value="1"/>
</dbReference>
<name>A0ABV2YPP6_9ACTN</name>
<dbReference type="InterPro" id="IPR005502">
    <property type="entry name" value="Ribosyl_crysJ1"/>
</dbReference>
<dbReference type="SUPFAM" id="SSF101478">
    <property type="entry name" value="ADP-ribosylglycohydrolase"/>
    <property type="match status" value="1"/>
</dbReference>
<dbReference type="Gene3D" id="1.10.4080.10">
    <property type="entry name" value="ADP-ribosylation/Crystallin J1"/>
    <property type="match status" value="1"/>
</dbReference>
<evidence type="ECO:0000256" key="1">
    <source>
        <dbReference type="SAM" id="MobiDB-lite"/>
    </source>
</evidence>
<organism evidence="2 3">
    <name type="scientific">Streptomyces fragilis</name>
    <dbReference type="NCBI Taxonomy" id="67301"/>
    <lineage>
        <taxon>Bacteria</taxon>
        <taxon>Bacillati</taxon>
        <taxon>Actinomycetota</taxon>
        <taxon>Actinomycetes</taxon>
        <taxon>Kitasatosporales</taxon>
        <taxon>Streptomycetaceae</taxon>
        <taxon>Streptomyces</taxon>
    </lineage>
</organism>
<dbReference type="InterPro" id="IPR050792">
    <property type="entry name" value="ADP-ribosylglycohydrolase"/>
</dbReference>
<reference evidence="2 3" key="1">
    <citation type="submission" date="2024-06" db="EMBL/GenBank/DDBJ databases">
        <title>The Natural Products Discovery Center: Release of the First 8490 Sequenced Strains for Exploring Actinobacteria Biosynthetic Diversity.</title>
        <authorList>
            <person name="Kalkreuter E."/>
            <person name="Kautsar S.A."/>
            <person name="Yang D."/>
            <person name="Bader C.D."/>
            <person name="Teijaro C.N."/>
            <person name="Fluegel L."/>
            <person name="Davis C.M."/>
            <person name="Simpson J.R."/>
            <person name="Lauterbach L."/>
            <person name="Steele A.D."/>
            <person name="Gui C."/>
            <person name="Meng S."/>
            <person name="Li G."/>
            <person name="Viehrig K."/>
            <person name="Ye F."/>
            <person name="Su P."/>
            <person name="Kiefer A.F."/>
            <person name="Nichols A."/>
            <person name="Cepeda A.J."/>
            <person name="Yan W."/>
            <person name="Fan B."/>
            <person name="Jiang Y."/>
            <person name="Adhikari A."/>
            <person name="Zheng C.-J."/>
            <person name="Schuster L."/>
            <person name="Cowan T.M."/>
            <person name="Smanski M.J."/>
            <person name="Chevrette M.G."/>
            <person name="De Carvalho L.P.S."/>
            <person name="Shen B."/>
        </authorList>
    </citation>
    <scope>NUCLEOTIDE SEQUENCE [LARGE SCALE GENOMIC DNA]</scope>
    <source>
        <strain evidence="2 3">NPDC038104</strain>
    </source>
</reference>
<dbReference type="Proteomes" id="UP001550850">
    <property type="component" value="Unassembled WGS sequence"/>
</dbReference>
<proteinExistence type="predicted"/>
<gene>
    <name evidence="2" type="ORF">AB0E65_26405</name>
</gene>
<protein>
    <submittedName>
        <fullName evidence="2">ADP-ribosylglycohydrolase family protein</fullName>
    </submittedName>
</protein>
<dbReference type="Pfam" id="PF03747">
    <property type="entry name" value="ADP_ribosyl_GH"/>
    <property type="match status" value="1"/>
</dbReference>
<dbReference type="EMBL" id="JBEZUR010000067">
    <property type="protein sequence ID" value="MEU3557712.1"/>
    <property type="molecule type" value="Genomic_DNA"/>
</dbReference>
<accession>A0ABV2YPP6</accession>
<dbReference type="RefSeq" id="WP_108953055.1">
    <property type="nucleotide sequence ID" value="NZ_BEVZ01000002.1"/>
</dbReference>
<evidence type="ECO:0000313" key="2">
    <source>
        <dbReference type="EMBL" id="MEU3557712.1"/>
    </source>
</evidence>
<evidence type="ECO:0000313" key="3">
    <source>
        <dbReference type="Proteomes" id="UP001550850"/>
    </source>
</evidence>